<dbReference type="CDD" id="cd06225">
    <property type="entry name" value="HAMP"/>
    <property type="match status" value="1"/>
</dbReference>
<evidence type="ECO:0000256" key="6">
    <source>
        <dbReference type="ARBA" id="ARBA00022553"/>
    </source>
</evidence>
<sequence length="467" mass="52326">MNARSSFAQSFFIFIGLVVATQVMSYYAVFNYALLPSLKQFNRILSYELSLVLEEALHPKLDTTPNQVTLEEHRLAELRQAMLIKMGVSVVRKDTEDAQPYERARSIDFMSAEFTEELGTNAEVRLILGPESYVLWVQLDALPKHLLRIPLTELKGNVYYPFFAASLFISLFIVVGSWVLLRRQNKPLKSLEDSAIRIGQGDFPPPLAERGATELRAVTRAFNSMAKGIKELEDDRTLLMAGISHDIRTPLTRIRLATEMMSDRDSFLAEGIIEDTEECNEIIAQFMQYLKPVTADSFESIDLNVLIAELREKALLASDEPNEESLSRDINTARLTIECSPEQNILSAHGEPVTVRRAVSNILVNSLRYGNHWVRLSTGMNAARSQVWVCIEDNGPGIKESDLEKLFQPFTRGDTARGSEGTGLGLAIVKRIMQQHGGAVNVVNRREGGLKTTLIFQSENTNNELSS</sequence>
<dbReference type="EC" id="2.7.13.3" evidence="3"/>
<dbReference type="SMART" id="SM00388">
    <property type="entry name" value="HisKA"/>
    <property type="match status" value="1"/>
</dbReference>
<dbReference type="InterPro" id="IPR003661">
    <property type="entry name" value="HisK_dim/P_dom"/>
</dbReference>
<comment type="catalytic activity">
    <reaction evidence="1">
        <text>ATP + protein L-histidine = ADP + protein N-phospho-L-histidine.</text>
        <dbReference type="EC" id="2.7.13.3"/>
    </reaction>
</comment>
<evidence type="ECO:0000256" key="10">
    <source>
        <dbReference type="ARBA" id="ARBA00022777"/>
    </source>
</evidence>
<evidence type="ECO:0000256" key="8">
    <source>
        <dbReference type="ARBA" id="ARBA00022692"/>
    </source>
</evidence>
<feature type="domain" description="Histidine kinase" evidence="16">
    <location>
        <begin position="242"/>
        <end position="460"/>
    </location>
</feature>
<dbReference type="InterPro" id="IPR005467">
    <property type="entry name" value="His_kinase_dom"/>
</dbReference>
<organism evidence="18 19">
    <name type="scientific">Vibrio ulleungensis</name>
    <dbReference type="NCBI Taxonomy" id="2807619"/>
    <lineage>
        <taxon>Bacteria</taxon>
        <taxon>Pseudomonadati</taxon>
        <taxon>Pseudomonadota</taxon>
        <taxon>Gammaproteobacteria</taxon>
        <taxon>Vibrionales</taxon>
        <taxon>Vibrionaceae</taxon>
        <taxon>Vibrio</taxon>
    </lineage>
</organism>
<dbReference type="InterPro" id="IPR050980">
    <property type="entry name" value="2C_sensor_his_kinase"/>
</dbReference>
<dbReference type="Pfam" id="PF02518">
    <property type="entry name" value="HATPase_c"/>
    <property type="match status" value="1"/>
</dbReference>
<dbReference type="SUPFAM" id="SSF47384">
    <property type="entry name" value="Homodimeric domain of signal transducing histidine kinase"/>
    <property type="match status" value="1"/>
</dbReference>
<feature type="transmembrane region" description="Helical" evidence="15">
    <location>
        <begin position="12"/>
        <end position="35"/>
    </location>
</feature>
<dbReference type="InterPro" id="IPR036097">
    <property type="entry name" value="HisK_dim/P_sf"/>
</dbReference>
<dbReference type="NCBIfam" id="NF007004">
    <property type="entry name" value="PRK09467.1"/>
    <property type="match status" value="1"/>
</dbReference>
<evidence type="ECO:0000256" key="9">
    <source>
        <dbReference type="ARBA" id="ARBA00022741"/>
    </source>
</evidence>
<keyword evidence="11" id="KW-0067">ATP-binding</keyword>
<feature type="domain" description="HAMP" evidence="17">
    <location>
        <begin position="182"/>
        <end position="234"/>
    </location>
</feature>
<keyword evidence="6" id="KW-0597">Phosphoprotein</keyword>
<evidence type="ECO:0000256" key="3">
    <source>
        <dbReference type="ARBA" id="ARBA00012438"/>
    </source>
</evidence>
<dbReference type="CDD" id="cd00082">
    <property type="entry name" value="HisKA"/>
    <property type="match status" value="1"/>
</dbReference>
<evidence type="ECO:0000256" key="7">
    <source>
        <dbReference type="ARBA" id="ARBA00022679"/>
    </source>
</evidence>
<dbReference type="InterPro" id="IPR036890">
    <property type="entry name" value="HATPase_C_sf"/>
</dbReference>
<evidence type="ECO:0000256" key="11">
    <source>
        <dbReference type="ARBA" id="ARBA00022840"/>
    </source>
</evidence>
<comment type="caution">
    <text evidence="18">The sequence shown here is derived from an EMBL/GenBank/DDBJ whole genome shotgun (WGS) entry which is preliminary data.</text>
</comment>
<evidence type="ECO:0000313" key="19">
    <source>
        <dbReference type="Proteomes" id="UP000809621"/>
    </source>
</evidence>
<dbReference type="RefSeq" id="WP_205159313.1">
    <property type="nucleotide sequence ID" value="NZ_JAFEUM010000006.1"/>
</dbReference>
<gene>
    <name evidence="18" type="primary">envZ</name>
    <name evidence="18" type="ORF">JQC93_14690</name>
</gene>
<reference evidence="18 19" key="1">
    <citation type="submission" date="2021-02" db="EMBL/GenBank/DDBJ databases">
        <authorList>
            <person name="Park J.-S."/>
        </authorList>
    </citation>
    <scope>NUCLEOTIDE SEQUENCE [LARGE SCALE GENOMIC DNA]</scope>
    <source>
        <strain evidence="18 19">188UL20-2</strain>
    </source>
</reference>
<proteinExistence type="predicted"/>
<evidence type="ECO:0000256" key="4">
    <source>
        <dbReference type="ARBA" id="ARBA00022475"/>
    </source>
</evidence>
<keyword evidence="8 15" id="KW-0812">Transmembrane</keyword>
<evidence type="ECO:0000259" key="17">
    <source>
        <dbReference type="PROSITE" id="PS50885"/>
    </source>
</evidence>
<evidence type="ECO:0000313" key="18">
    <source>
        <dbReference type="EMBL" id="MBM7037656.1"/>
    </source>
</evidence>
<dbReference type="Gene3D" id="1.10.287.130">
    <property type="match status" value="1"/>
</dbReference>
<keyword evidence="4" id="KW-1003">Cell membrane</keyword>
<dbReference type="SMART" id="SM00304">
    <property type="entry name" value="HAMP"/>
    <property type="match status" value="1"/>
</dbReference>
<name>A0ABS2HLT2_9VIBR</name>
<dbReference type="PROSITE" id="PS50109">
    <property type="entry name" value="HIS_KIN"/>
    <property type="match status" value="1"/>
</dbReference>
<dbReference type="SMART" id="SM00387">
    <property type="entry name" value="HATPase_c"/>
    <property type="match status" value="1"/>
</dbReference>
<protein>
    <recommendedName>
        <fullName evidence="3">histidine kinase</fullName>
        <ecNumber evidence="3">2.7.13.3</ecNumber>
    </recommendedName>
</protein>
<dbReference type="PROSITE" id="PS50885">
    <property type="entry name" value="HAMP"/>
    <property type="match status" value="1"/>
</dbReference>
<keyword evidence="14 15" id="KW-0472">Membrane</keyword>
<evidence type="ECO:0000256" key="12">
    <source>
        <dbReference type="ARBA" id="ARBA00022989"/>
    </source>
</evidence>
<accession>A0ABS2HLT2</accession>
<evidence type="ECO:0000256" key="14">
    <source>
        <dbReference type="ARBA" id="ARBA00023136"/>
    </source>
</evidence>
<evidence type="ECO:0000256" key="5">
    <source>
        <dbReference type="ARBA" id="ARBA00022519"/>
    </source>
</evidence>
<keyword evidence="9" id="KW-0547">Nucleotide-binding</keyword>
<dbReference type="PANTHER" id="PTHR44936:SF5">
    <property type="entry name" value="SENSOR HISTIDINE KINASE ENVZ"/>
    <property type="match status" value="1"/>
</dbReference>
<keyword evidence="7 18" id="KW-0808">Transferase</keyword>
<keyword evidence="13" id="KW-0902">Two-component regulatory system</keyword>
<dbReference type="SUPFAM" id="SSF55874">
    <property type="entry name" value="ATPase domain of HSP90 chaperone/DNA topoisomerase II/histidine kinase"/>
    <property type="match status" value="1"/>
</dbReference>
<dbReference type="Pfam" id="PF00672">
    <property type="entry name" value="HAMP"/>
    <property type="match status" value="1"/>
</dbReference>
<dbReference type="PRINTS" id="PR00344">
    <property type="entry name" value="BCTRLSENSOR"/>
</dbReference>
<keyword evidence="5" id="KW-0997">Cell inner membrane</keyword>
<evidence type="ECO:0000256" key="13">
    <source>
        <dbReference type="ARBA" id="ARBA00023012"/>
    </source>
</evidence>
<evidence type="ECO:0000256" key="1">
    <source>
        <dbReference type="ARBA" id="ARBA00000085"/>
    </source>
</evidence>
<keyword evidence="10 18" id="KW-0418">Kinase</keyword>
<keyword evidence="12 15" id="KW-1133">Transmembrane helix</keyword>
<dbReference type="Proteomes" id="UP000809621">
    <property type="component" value="Unassembled WGS sequence"/>
</dbReference>
<keyword evidence="19" id="KW-1185">Reference proteome</keyword>
<comment type="subcellular location">
    <subcellularLocation>
        <location evidence="2">Cell inner membrane</location>
        <topology evidence="2">Multi-pass membrane protein</topology>
    </subcellularLocation>
</comment>
<dbReference type="InterPro" id="IPR003660">
    <property type="entry name" value="HAMP_dom"/>
</dbReference>
<dbReference type="InterPro" id="IPR003594">
    <property type="entry name" value="HATPase_dom"/>
</dbReference>
<dbReference type="Pfam" id="PF00512">
    <property type="entry name" value="HisKA"/>
    <property type="match status" value="1"/>
</dbReference>
<dbReference type="GO" id="GO:0004673">
    <property type="term" value="F:protein histidine kinase activity"/>
    <property type="evidence" value="ECO:0007669"/>
    <property type="project" value="UniProtKB-EC"/>
</dbReference>
<evidence type="ECO:0000256" key="15">
    <source>
        <dbReference type="SAM" id="Phobius"/>
    </source>
</evidence>
<dbReference type="InterPro" id="IPR004358">
    <property type="entry name" value="Sig_transdc_His_kin-like_C"/>
</dbReference>
<dbReference type="PANTHER" id="PTHR44936">
    <property type="entry name" value="SENSOR PROTEIN CREC"/>
    <property type="match status" value="1"/>
</dbReference>
<evidence type="ECO:0000256" key="2">
    <source>
        <dbReference type="ARBA" id="ARBA00004429"/>
    </source>
</evidence>
<feature type="transmembrane region" description="Helical" evidence="15">
    <location>
        <begin position="158"/>
        <end position="181"/>
    </location>
</feature>
<dbReference type="EMBL" id="JAFEUM010000006">
    <property type="protein sequence ID" value="MBM7037656.1"/>
    <property type="molecule type" value="Genomic_DNA"/>
</dbReference>
<evidence type="ECO:0000259" key="16">
    <source>
        <dbReference type="PROSITE" id="PS50109"/>
    </source>
</evidence>
<dbReference type="Gene3D" id="3.30.565.10">
    <property type="entry name" value="Histidine kinase-like ATPase, C-terminal domain"/>
    <property type="match status" value="1"/>
</dbReference>